<dbReference type="GeneID" id="81600024"/>
<keyword evidence="2" id="KW-0804">Transcription</keyword>
<evidence type="ECO:0000256" key="4">
    <source>
        <dbReference type="SAM" id="Phobius"/>
    </source>
</evidence>
<name>A0AAD6G2T8_9EURO</name>
<reference evidence="5" key="1">
    <citation type="submission" date="2022-12" db="EMBL/GenBank/DDBJ databases">
        <authorList>
            <person name="Petersen C."/>
        </authorList>
    </citation>
    <scope>NUCLEOTIDE SEQUENCE</scope>
    <source>
        <strain evidence="5">IBT 16125</strain>
    </source>
</reference>
<keyword evidence="4" id="KW-1133">Transmembrane helix</keyword>
<feature type="transmembrane region" description="Helical" evidence="4">
    <location>
        <begin position="225"/>
        <end position="242"/>
    </location>
</feature>
<dbReference type="PANTHER" id="PTHR47840">
    <property type="entry name" value="ZN(II)2CYS6 TRANSCRIPTION FACTOR (EUROFUNG)-RELATED"/>
    <property type="match status" value="1"/>
</dbReference>
<evidence type="ECO:0008006" key="7">
    <source>
        <dbReference type="Google" id="ProtNLM"/>
    </source>
</evidence>
<dbReference type="Proteomes" id="UP001213681">
    <property type="component" value="Unassembled WGS sequence"/>
</dbReference>
<proteinExistence type="predicted"/>
<keyword evidence="3" id="KW-0539">Nucleus</keyword>
<dbReference type="EMBL" id="JAPVEA010000006">
    <property type="protein sequence ID" value="KAJ5449950.1"/>
    <property type="molecule type" value="Genomic_DNA"/>
</dbReference>
<gene>
    <name evidence="5" type="ORF">N7458_006399</name>
</gene>
<keyword evidence="1" id="KW-0805">Transcription regulation</keyword>
<accession>A0AAD6G2T8</accession>
<sequence>MQCLRLDFDEKNLGLPLCIDELMEHSTANVEQLVIHDDELSLSIEGIDTILVQAQFYANMGRPRNAWTTLRRGLSHALMLDLHRISVPATGTCPARLLRREGTWWHLVENQCDPVQSSSDPVDLEEELQALAGLMPPRWWQLPSQPLSGLKESILEMHERMATQFCHYQAHIYLPLLLMLQSPVDARYENNRAKCLVASRQMIQIYAQLHDFAGGKINICRVIDLQAFTATIIVILGLLGYGPRSLDKRQQY</sequence>
<dbReference type="AlphaFoldDB" id="A0AAD6G2T8"/>
<evidence type="ECO:0000256" key="3">
    <source>
        <dbReference type="ARBA" id="ARBA00023242"/>
    </source>
</evidence>
<protein>
    <recommendedName>
        <fullName evidence="7">Transcription factor domain-containing protein</fullName>
    </recommendedName>
</protein>
<dbReference type="RefSeq" id="XP_056765485.1">
    <property type="nucleotide sequence ID" value="XM_056909781.1"/>
</dbReference>
<keyword evidence="4" id="KW-0812">Transmembrane</keyword>
<organism evidence="5 6">
    <name type="scientific">Penicillium daleae</name>
    <dbReference type="NCBI Taxonomy" id="63821"/>
    <lineage>
        <taxon>Eukaryota</taxon>
        <taxon>Fungi</taxon>
        <taxon>Dikarya</taxon>
        <taxon>Ascomycota</taxon>
        <taxon>Pezizomycotina</taxon>
        <taxon>Eurotiomycetes</taxon>
        <taxon>Eurotiomycetidae</taxon>
        <taxon>Eurotiales</taxon>
        <taxon>Aspergillaceae</taxon>
        <taxon>Penicillium</taxon>
    </lineage>
</organism>
<reference evidence="5" key="2">
    <citation type="journal article" date="2023" name="IMA Fungus">
        <title>Comparative genomic study of the Penicillium genus elucidates a diverse pangenome and 15 lateral gene transfer events.</title>
        <authorList>
            <person name="Petersen C."/>
            <person name="Sorensen T."/>
            <person name="Nielsen M.R."/>
            <person name="Sondergaard T.E."/>
            <person name="Sorensen J.L."/>
            <person name="Fitzpatrick D.A."/>
            <person name="Frisvad J.C."/>
            <person name="Nielsen K.L."/>
        </authorList>
    </citation>
    <scope>NUCLEOTIDE SEQUENCE</scope>
    <source>
        <strain evidence="5">IBT 16125</strain>
    </source>
</reference>
<evidence type="ECO:0000256" key="1">
    <source>
        <dbReference type="ARBA" id="ARBA00023015"/>
    </source>
</evidence>
<dbReference type="PANTHER" id="PTHR47840:SF1">
    <property type="entry name" value="ZN(II)2CYS6 TRANSCRIPTION FACTOR (EUROFUNG)"/>
    <property type="match status" value="1"/>
</dbReference>
<keyword evidence="6" id="KW-1185">Reference proteome</keyword>
<comment type="caution">
    <text evidence="5">The sequence shown here is derived from an EMBL/GenBank/DDBJ whole genome shotgun (WGS) entry which is preliminary data.</text>
</comment>
<evidence type="ECO:0000313" key="6">
    <source>
        <dbReference type="Proteomes" id="UP001213681"/>
    </source>
</evidence>
<dbReference type="CDD" id="cd12148">
    <property type="entry name" value="fungal_TF_MHR"/>
    <property type="match status" value="1"/>
</dbReference>
<keyword evidence="4" id="KW-0472">Membrane</keyword>
<evidence type="ECO:0000313" key="5">
    <source>
        <dbReference type="EMBL" id="KAJ5449950.1"/>
    </source>
</evidence>
<evidence type="ECO:0000256" key="2">
    <source>
        <dbReference type="ARBA" id="ARBA00023163"/>
    </source>
</evidence>